<organism evidence="1 2">
    <name type="scientific">Vigna unguiculata</name>
    <name type="common">Cowpea</name>
    <dbReference type="NCBI Taxonomy" id="3917"/>
    <lineage>
        <taxon>Eukaryota</taxon>
        <taxon>Viridiplantae</taxon>
        <taxon>Streptophyta</taxon>
        <taxon>Embryophyta</taxon>
        <taxon>Tracheophyta</taxon>
        <taxon>Spermatophyta</taxon>
        <taxon>Magnoliopsida</taxon>
        <taxon>eudicotyledons</taxon>
        <taxon>Gunneridae</taxon>
        <taxon>Pentapetalae</taxon>
        <taxon>rosids</taxon>
        <taxon>fabids</taxon>
        <taxon>Fabales</taxon>
        <taxon>Fabaceae</taxon>
        <taxon>Papilionoideae</taxon>
        <taxon>50 kb inversion clade</taxon>
        <taxon>NPAAA clade</taxon>
        <taxon>indigoferoid/millettioid clade</taxon>
        <taxon>Phaseoleae</taxon>
        <taxon>Vigna</taxon>
    </lineage>
</organism>
<reference evidence="1 2" key="1">
    <citation type="submission" date="2019-04" db="EMBL/GenBank/DDBJ databases">
        <title>An improved genome assembly and genetic linkage map for asparagus bean, Vigna unguiculata ssp. sesquipedialis.</title>
        <authorList>
            <person name="Xia Q."/>
            <person name="Zhang R."/>
            <person name="Dong Y."/>
        </authorList>
    </citation>
    <scope>NUCLEOTIDE SEQUENCE [LARGE SCALE GENOMIC DNA]</scope>
    <source>
        <tissue evidence="1">Leaf</tissue>
    </source>
</reference>
<protein>
    <submittedName>
        <fullName evidence="1">Uncharacterized protein</fullName>
    </submittedName>
</protein>
<accession>A0A4D6M7L6</accession>
<name>A0A4D6M7L6_VIGUN</name>
<evidence type="ECO:0000313" key="1">
    <source>
        <dbReference type="EMBL" id="QCD96833.1"/>
    </source>
</evidence>
<sequence length="56" mass="6001">MHSPARASCSVVCVGLGRRRVIRRCQHCSGGDDVQLGLAVVGKRESCNIMGCLQET</sequence>
<evidence type="ECO:0000313" key="2">
    <source>
        <dbReference type="Proteomes" id="UP000501690"/>
    </source>
</evidence>
<gene>
    <name evidence="1" type="ORF">DEO72_LG6g1543</name>
</gene>
<proteinExistence type="predicted"/>
<dbReference type="EMBL" id="CP039350">
    <property type="protein sequence ID" value="QCD96833.1"/>
    <property type="molecule type" value="Genomic_DNA"/>
</dbReference>
<keyword evidence="2" id="KW-1185">Reference proteome</keyword>
<dbReference type="AlphaFoldDB" id="A0A4D6M7L6"/>
<dbReference type="Proteomes" id="UP000501690">
    <property type="component" value="Linkage Group LG6"/>
</dbReference>